<keyword evidence="4" id="KW-1185">Reference proteome</keyword>
<dbReference type="RefSeq" id="XP_022502050.1">
    <property type="nucleotide sequence ID" value="XM_022642107.1"/>
</dbReference>
<dbReference type="SUPFAM" id="SSF57959">
    <property type="entry name" value="Leucine zipper domain"/>
    <property type="match status" value="1"/>
</dbReference>
<dbReference type="EMBL" id="LVCJ01000018">
    <property type="protein sequence ID" value="OAL37038.1"/>
    <property type="molecule type" value="Genomic_DNA"/>
</dbReference>
<evidence type="ECO:0000259" key="2">
    <source>
        <dbReference type="PROSITE" id="PS50217"/>
    </source>
</evidence>
<name>A0A178D4S0_9EURO</name>
<comment type="caution">
    <text evidence="3">The sequence shown here is derived from an EMBL/GenBank/DDBJ whole genome shotgun (WGS) entry which is preliminary data.</text>
</comment>
<dbReference type="AlphaFoldDB" id="A0A178D4S0"/>
<feature type="region of interest" description="Disordered" evidence="1">
    <location>
        <begin position="76"/>
        <end position="95"/>
    </location>
</feature>
<organism evidence="3 4">
    <name type="scientific">Fonsecaea nubica</name>
    <dbReference type="NCBI Taxonomy" id="856822"/>
    <lineage>
        <taxon>Eukaryota</taxon>
        <taxon>Fungi</taxon>
        <taxon>Dikarya</taxon>
        <taxon>Ascomycota</taxon>
        <taxon>Pezizomycotina</taxon>
        <taxon>Eurotiomycetes</taxon>
        <taxon>Chaetothyriomycetidae</taxon>
        <taxon>Chaetothyriales</taxon>
        <taxon>Herpotrichiellaceae</taxon>
        <taxon>Fonsecaea</taxon>
    </lineage>
</organism>
<feature type="region of interest" description="Disordered" evidence="1">
    <location>
        <begin position="27"/>
        <end position="60"/>
    </location>
</feature>
<sequence length="276" mass="30504">MGPAGHEPVSPAQVTGSRDLIYIGSEATKPLSKMQHHEQYSRSAATSTPMNPPRRSDNQVSRHNLFSPAQVMEGFSQLSVGDGNPHPTLIDRHASQSSISSIPSLDSEYIADTNWQPSVGNLYIPSLQDSTWWLEPFGEVHNPLPDADPSVLSGDLSQLASPVNALDGSTLPQGQVDTRLDRKKERRREQNRQAQRRHRERRQLNFCLTQGKVAELQTALAAALEQQKLVKQENSHLRGRLASLEAEVDCLRRSLSPATFEDGKGLETPSEFELGT</sequence>
<reference evidence="3 4" key="1">
    <citation type="submission" date="2016-03" db="EMBL/GenBank/DDBJ databases">
        <title>The draft genome sequence of Fonsecaea nubica causative agent of cutaneous subcutaneous infection in human host.</title>
        <authorList>
            <person name="Costa F."/>
            <person name="Sybren D.H."/>
            <person name="Raittz R.T."/>
            <person name="Weiss V.A."/>
            <person name="Leao A.C."/>
            <person name="Gomes R."/>
            <person name="De Souza E.M."/>
            <person name="Pedrosa F.O."/>
            <person name="Steffens M.B."/>
            <person name="Bombassaro A."/>
            <person name="Tadra-Sfeir M.Z."/>
            <person name="Moreno L.F."/>
            <person name="Najafzadeh M.J."/>
            <person name="Felipe M.S."/>
            <person name="Teixeira M."/>
            <person name="Sun J."/>
            <person name="Xi L."/>
            <person name="Castro M.A."/>
            <person name="Vicente V.A."/>
        </authorList>
    </citation>
    <scope>NUCLEOTIDE SEQUENCE [LARGE SCALE GENOMIC DNA]</scope>
    <source>
        <strain evidence="3 4">CBS 269.64</strain>
    </source>
</reference>
<feature type="compositionally biased region" description="Basic and acidic residues" evidence="1">
    <location>
        <begin position="178"/>
        <end position="191"/>
    </location>
</feature>
<evidence type="ECO:0000313" key="4">
    <source>
        <dbReference type="Proteomes" id="UP000185904"/>
    </source>
</evidence>
<dbReference type="InterPro" id="IPR004827">
    <property type="entry name" value="bZIP"/>
</dbReference>
<dbReference type="InterPro" id="IPR046347">
    <property type="entry name" value="bZIP_sf"/>
</dbReference>
<dbReference type="Gene3D" id="1.20.5.170">
    <property type="match status" value="1"/>
</dbReference>
<accession>A0A178D4S0</accession>
<dbReference type="GO" id="GO:0003700">
    <property type="term" value="F:DNA-binding transcription factor activity"/>
    <property type="evidence" value="ECO:0007669"/>
    <property type="project" value="InterPro"/>
</dbReference>
<protein>
    <recommendedName>
        <fullName evidence="2">BZIP domain-containing protein</fullName>
    </recommendedName>
</protein>
<dbReference type="Proteomes" id="UP000185904">
    <property type="component" value="Unassembled WGS sequence"/>
</dbReference>
<evidence type="ECO:0000256" key="1">
    <source>
        <dbReference type="SAM" id="MobiDB-lite"/>
    </source>
</evidence>
<dbReference type="GeneID" id="34587228"/>
<gene>
    <name evidence="3" type="ORF">AYO20_03807</name>
</gene>
<dbReference type="PROSITE" id="PS00036">
    <property type="entry name" value="BZIP_BASIC"/>
    <property type="match status" value="1"/>
</dbReference>
<dbReference type="PROSITE" id="PS50217">
    <property type="entry name" value="BZIP"/>
    <property type="match status" value="1"/>
</dbReference>
<dbReference type="OrthoDB" id="4155672at2759"/>
<feature type="domain" description="BZIP" evidence="2">
    <location>
        <begin position="181"/>
        <end position="244"/>
    </location>
</feature>
<feature type="region of interest" description="Disordered" evidence="1">
    <location>
        <begin position="162"/>
        <end position="200"/>
    </location>
</feature>
<dbReference type="SMART" id="SM00338">
    <property type="entry name" value="BRLZ"/>
    <property type="match status" value="1"/>
</dbReference>
<evidence type="ECO:0000313" key="3">
    <source>
        <dbReference type="EMBL" id="OAL37038.1"/>
    </source>
</evidence>
<proteinExistence type="predicted"/>